<sequence length="36" mass="3888">MPRENIKTAEELAEVGDDDTVAVAVAASRVQEDEDN</sequence>
<dbReference type="AlphaFoldDB" id="A0A1G8ZWH8"/>
<evidence type="ECO:0000313" key="2">
    <source>
        <dbReference type="Proteomes" id="UP000198856"/>
    </source>
</evidence>
<gene>
    <name evidence="1" type="ORF">SAMN05216226_1364</name>
</gene>
<name>A0A1G8ZWH8_9EURY</name>
<keyword evidence="2" id="KW-1185">Reference proteome</keyword>
<organism evidence="1 2">
    <name type="scientific">Halovenus aranensis</name>
    <dbReference type="NCBI Taxonomy" id="890420"/>
    <lineage>
        <taxon>Archaea</taxon>
        <taxon>Methanobacteriati</taxon>
        <taxon>Methanobacteriota</taxon>
        <taxon>Stenosarchaea group</taxon>
        <taxon>Halobacteria</taxon>
        <taxon>Halobacteriales</taxon>
        <taxon>Haloarculaceae</taxon>
        <taxon>Halovenus</taxon>
    </lineage>
</organism>
<proteinExistence type="predicted"/>
<dbReference type="EMBL" id="FNFC01000036">
    <property type="protein sequence ID" value="SDK18705.1"/>
    <property type="molecule type" value="Genomic_DNA"/>
</dbReference>
<dbReference type="Proteomes" id="UP000198856">
    <property type="component" value="Unassembled WGS sequence"/>
</dbReference>
<dbReference type="STRING" id="890420.SAMN05216226_1364"/>
<protein>
    <submittedName>
        <fullName evidence="1">Uncharacterized protein</fullName>
    </submittedName>
</protein>
<evidence type="ECO:0000313" key="1">
    <source>
        <dbReference type="EMBL" id="SDK18705.1"/>
    </source>
</evidence>
<reference evidence="1 2" key="1">
    <citation type="submission" date="2016-10" db="EMBL/GenBank/DDBJ databases">
        <authorList>
            <person name="de Groot N.N."/>
        </authorList>
    </citation>
    <scope>NUCLEOTIDE SEQUENCE [LARGE SCALE GENOMIC DNA]</scope>
    <source>
        <strain evidence="1 2">IBRC-M10015</strain>
    </source>
</reference>
<accession>A0A1G8ZWH8</accession>